<reference evidence="1" key="1">
    <citation type="submission" date="2021-06" db="EMBL/GenBank/DDBJ databases">
        <authorList>
            <person name="Kallberg Y."/>
            <person name="Tangrot J."/>
            <person name="Rosling A."/>
        </authorList>
    </citation>
    <scope>NUCLEOTIDE SEQUENCE</scope>
    <source>
        <strain evidence="1">28 12/20/2015</strain>
    </source>
</reference>
<gene>
    <name evidence="1" type="ORF">SPELUC_LOCUS8121</name>
</gene>
<feature type="non-terminal residue" evidence="1">
    <location>
        <position position="1"/>
    </location>
</feature>
<accession>A0ACA9N2L3</accession>
<dbReference type="EMBL" id="CAJVPW010011673">
    <property type="protein sequence ID" value="CAG8628013.1"/>
    <property type="molecule type" value="Genomic_DNA"/>
</dbReference>
<evidence type="ECO:0000313" key="2">
    <source>
        <dbReference type="Proteomes" id="UP000789366"/>
    </source>
</evidence>
<sequence>VKHLLKSINEMKPISTQEFVDMKTTIEGIRAEIFNAKNNLQKIYSIKKEFVSVKEERDKIGEPQHIFKTEYKEIMVKSKIVTDYSNSVCMSCEKVCHEDCGRILSLFCDCFLTLRTCKICGCNLSEFKFEKETKEISDIIRNLEAEDSLRKKMREKTDSYDQTMDKQQSELDKLNCMKNECFLSIIELANKMKSICSRCDLKRELLATIGQLDQLKKHLNHIKISTVRDEANKDIESFLNVFNVLSSNQTKN</sequence>
<keyword evidence="2" id="KW-1185">Reference proteome</keyword>
<name>A0ACA9N2L3_9GLOM</name>
<dbReference type="Proteomes" id="UP000789366">
    <property type="component" value="Unassembled WGS sequence"/>
</dbReference>
<protein>
    <submittedName>
        <fullName evidence="1">1334_t:CDS:1</fullName>
    </submittedName>
</protein>
<organism evidence="1 2">
    <name type="scientific">Cetraspora pellucida</name>
    <dbReference type="NCBI Taxonomy" id="1433469"/>
    <lineage>
        <taxon>Eukaryota</taxon>
        <taxon>Fungi</taxon>
        <taxon>Fungi incertae sedis</taxon>
        <taxon>Mucoromycota</taxon>
        <taxon>Glomeromycotina</taxon>
        <taxon>Glomeromycetes</taxon>
        <taxon>Diversisporales</taxon>
        <taxon>Gigasporaceae</taxon>
        <taxon>Cetraspora</taxon>
    </lineage>
</organism>
<evidence type="ECO:0000313" key="1">
    <source>
        <dbReference type="EMBL" id="CAG8628013.1"/>
    </source>
</evidence>
<proteinExistence type="predicted"/>
<comment type="caution">
    <text evidence="1">The sequence shown here is derived from an EMBL/GenBank/DDBJ whole genome shotgun (WGS) entry which is preliminary data.</text>
</comment>